<keyword evidence="2" id="KW-1185">Reference proteome</keyword>
<protein>
    <submittedName>
        <fullName evidence="1">Uncharacterized protein</fullName>
    </submittedName>
</protein>
<organism evidence="1 2">
    <name type="scientific">Pseudoflavonifractor capillosus ATCC 29799</name>
    <dbReference type="NCBI Taxonomy" id="411467"/>
    <lineage>
        <taxon>Bacteria</taxon>
        <taxon>Bacillati</taxon>
        <taxon>Bacillota</taxon>
        <taxon>Clostridia</taxon>
        <taxon>Eubacteriales</taxon>
        <taxon>Oscillospiraceae</taxon>
        <taxon>Pseudoflavonifractor</taxon>
    </lineage>
</organism>
<sequence length="102" mass="11273">MYFCPAAVCFLTAGGQFYIITLWLATTNYKQMQCLILKSSEGVNAMMDHLNQMDTQESTVKVDLLHLDPTDPDGGCCCGHHSGGHCCGRHRHGQENQPNAEE</sequence>
<comment type="caution">
    <text evidence="1">The sequence shown here is derived from an EMBL/GenBank/DDBJ whole genome shotgun (WGS) entry which is preliminary data.</text>
</comment>
<dbReference type="EMBL" id="AAXG02000016">
    <property type="protein sequence ID" value="EDM99483.1"/>
    <property type="molecule type" value="Genomic_DNA"/>
</dbReference>
<name>A6NWE6_9FIRM</name>
<gene>
    <name evidence="1" type="ORF">BACCAP_02540</name>
</gene>
<evidence type="ECO:0000313" key="2">
    <source>
        <dbReference type="Proteomes" id="UP000003639"/>
    </source>
</evidence>
<dbReference type="Proteomes" id="UP000003639">
    <property type="component" value="Unassembled WGS sequence"/>
</dbReference>
<dbReference type="STRING" id="411467.BACCAP_02540"/>
<reference evidence="1 2" key="2">
    <citation type="submission" date="2007-06" db="EMBL/GenBank/DDBJ databases">
        <title>Draft genome sequence of Pseudoflavonifractor capillosus ATCC 29799.</title>
        <authorList>
            <person name="Sudarsanam P."/>
            <person name="Ley R."/>
            <person name="Guruge J."/>
            <person name="Turnbaugh P.J."/>
            <person name="Mahowald M."/>
            <person name="Liep D."/>
            <person name="Gordon J."/>
        </authorList>
    </citation>
    <scope>NUCLEOTIDE SEQUENCE [LARGE SCALE GENOMIC DNA]</scope>
    <source>
        <strain evidence="1 2">ATCC 29799</strain>
    </source>
</reference>
<reference evidence="1 2" key="1">
    <citation type="submission" date="2007-04" db="EMBL/GenBank/DDBJ databases">
        <authorList>
            <person name="Fulton L."/>
            <person name="Clifton S."/>
            <person name="Fulton B."/>
            <person name="Xu J."/>
            <person name="Minx P."/>
            <person name="Pepin K.H."/>
            <person name="Johnson M."/>
            <person name="Thiruvilangam P."/>
            <person name="Bhonagiri V."/>
            <person name="Nash W.E."/>
            <person name="Mardis E.R."/>
            <person name="Wilson R.K."/>
        </authorList>
    </citation>
    <scope>NUCLEOTIDE SEQUENCE [LARGE SCALE GENOMIC DNA]</scope>
    <source>
        <strain evidence="1 2">ATCC 29799</strain>
    </source>
</reference>
<dbReference type="AlphaFoldDB" id="A6NWE6"/>
<evidence type="ECO:0000313" key="1">
    <source>
        <dbReference type="EMBL" id="EDM99483.1"/>
    </source>
</evidence>
<proteinExistence type="predicted"/>
<accession>A6NWE6</accession>